<feature type="non-terminal residue" evidence="1">
    <location>
        <position position="85"/>
    </location>
</feature>
<dbReference type="OrthoDB" id="1055148at2759"/>
<dbReference type="Proteomes" id="UP000054359">
    <property type="component" value="Unassembled WGS sequence"/>
</dbReference>
<name>A0A087TVZ6_STEMI</name>
<gene>
    <name evidence="1" type="ORF">X975_02106</name>
</gene>
<dbReference type="EMBL" id="KK117008">
    <property type="protein sequence ID" value="KFM69285.1"/>
    <property type="molecule type" value="Genomic_DNA"/>
</dbReference>
<sequence length="85" mass="9749">MVNNKFMNTARCTFFGEDGISMEQFRKLIEHYIITIEILAGPNGLLYGTIAKYFIMPFISGCRASVSSQKQMEAILFEVIEHHEK</sequence>
<accession>A0A087TVZ6</accession>
<keyword evidence="2" id="KW-1185">Reference proteome</keyword>
<reference evidence="1 2" key="1">
    <citation type="submission" date="2013-11" db="EMBL/GenBank/DDBJ databases">
        <title>Genome sequencing of Stegodyphus mimosarum.</title>
        <authorList>
            <person name="Bechsgaard J."/>
        </authorList>
    </citation>
    <scope>NUCLEOTIDE SEQUENCE [LARGE SCALE GENOMIC DNA]</scope>
</reference>
<evidence type="ECO:0000313" key="1">
    <source>
        <dbReference type="EMBL" id="KFM69285.1"/>
    </source>
</evidence>
<dbReference type="AlphaFoldDB" id="A0A087TVZ6"/>
<evidence type="ECO:0000313" key="2">
    <source>
        <dbReference type="Proteomes" id="UP000054359"/>
    </source>
</evidence>
<organism evidence="1 2">
    <name type="scientific">Stegodyphus mimosarum</name>
    <name type="common">African social velvet spider</name>
    <dbReference type="NCBI Taxonomy" id="407821"/>
    <lineage>
        <taxon>Eukaryota</taxon>
        <taxon>Metazoa</taxon>
        <taxon>Ecdysozoa</taxon>
        <taxon>Arthropoda</taxon>
        <taxon>Chelicerata</taxon>
        <taxon>Arachnida</taxon>
        <taxon>Araneae</taxon>
        <taxon>Araneomorphae</taxon>
        <taxon>Entelegynae</taxon>
        <taxon>Eresoidea</taxon>
        <taxon>Eresidae</taxon>
        <taxon>Stegodyphus</taxon>
    </lineage>
</organism>
<proteinExistence type="predicted"/>
<protein>
    <submittedName>
        <fullName evidence="1">Uncharacterized protein</fullName>
    </submittedName>
</protein>